<proteinExistence type="inferred from homology"/>
<dbReference type="PROSITE" id="PS00411">
    <property type="entry name" value="KINESIN_MOTOR_1"/>
    <property type="match status" value="1"/>
</dbReference>
<dbReference type="EMBL" id="MPUH01001589">
    <property type="protein sequence ID" value="OMJ66985.1"/>
    <property type="molecule type" value="Genomic_DNA"/>
</dbReference>
<keyword evidence="7 10" id="KW-0505">Motor protein</keyword>
<dbReference type="InterPro" id="IPR036961">
    <property type="entry name" value="Kinesin_motor_dom_sf"/>
</dbReference>
<keyword evidence="5 10" id="KW-0067">ATP-binding</keyword>
<reference evidence="14 15" key="1">
    <citation type="submission" date="2016-11" db="EMBL/GenBank/DDBJ databases">
        <title>The macronuclear genome of Stentor coeruleus: a giant cell with tiny introns.</title>
        <authorList>
            <person name="Slabodnick M."/>
            <person name="Ruby J.G."/>
            <person name="Reiff S.B."/>
            <person name="Swart E.C."/>
            <person name="Gosai S."/>
            <person name="Prabakaran S."/>
            <person name="Witkowska E."/>
            <person name="Larue G.E."/>
            <person name="Fisher S."/>
            <person name="Freeman R.M."/>
            <person name="Gunawardena J."/>
            <person name="Chu W."/>
            <person name="Stover N.A."/>
            <person name="Gregory B.D."/>
            <person name="Nowacki M."/>
            <person name="Derisi J."/>
            <person name="Roy S.W."/>
            <person name="Marshall W.F."/>
            <person name="Sood P."/>
        </authorList>
    </citation>
    <scope>NUCLEOTIDE SEQUENCE [LARGE SCALE GENOMIC DNA]</scope>
    <source>
        <strain evidence="14">WM001</strain>
    </source>
</reference>
<dbReference type="CDD" id="cd01369">
    <property type="entry name" value="KISc_KHC_KIF5"/>
    <property type="match status" value="1"/>
</dbReference>
<dbReference type="SUPFAM" id="SSF52540">
    <property type="entry name" value="P-loop containing nucleoside triphosphate hydrolases"/>
    <property type="match status" value="1"/>
</dbReference>
<dbReference type="InterPro" id="IPR027640">
    <property type="entry name" value="Kinesin-like_fam"/>
</dbReference>
<dbReference type="SMART" id="SM00129">
    <property type="entry name" value="KISc"/>
    <property type="match status" value="1"/>
</dbReference>
<keyword evidence="2" id="KW-0963">Cytoplasm</keyword>
<dbReference type="GO" id="GO:0007010">
    <property type="term" value="P:cytoskeleton organization"/>
    <property type="evidence" value="ECO:0007669"/>
    <property type="project" value="UniProtKB-ARBA"/>
</dbReference>
<organism evidence="14 15">
    <name type="scientific">Stentor coeruleus</name>
    <dbReference type="NCBI Taxonomy" id="5963"/>
    <lineage>
        <taxon>Eukaryota</taxon>
        <taxon>Sar</taxon>
        <taxon>Alveolata</taxon>
        <taxon>Ciliophora</taxon>
        <taxon>Postciliodesmatophora</taxon>
        <taxon>Heterotrichea</taxon>
        <taxon>Heterotrichida</taxon>
        <taxon>Stentoridae</taxon>
        <taxon>Stentor</taxon>
    </lineage>
</organism>
<dbReference type="GO" id="GO:0003777">
    <property type="term" value="F:microtubule motor activity"/>
    <property type="evidence" value="ECO:0007669"/>
    <property type="project" value="InterPro"/>
</dbReference>
<dbReference type="FunFam" id="3.40.850.10:FF:000019">
    <property type="entry name" value="Kinesin-like protein KIN-5D"/>
    <property type="match status" value="1"/>
</dbReference>
<keyword evidence="15" id="KW-1185">Reference proteome</keyword>
<dbReference type="Proteomes" id="UP000187209">
    <property type="component" value="Unassembled WGS sequence"/>
</dbReference>
<accession>A0A1R2ARC4</accession>
<evidence type="ECO:0000256" key="3">
    <source>
        <dbReference type="ARBA" id="ARBA00022701"/>
    </source>
</evidence>
<dbReference type="InterPro" id="IPR001752">
    <property type="entry name" value="Kinesin_motor_dom"/>
</dbReference>
<dbReference type="PANTHER" id="PTHR47968">
    <property type="entry name" value="CENTROMERE PROTEIN E"/>
    <property type="match status" value="1"/>
</dbReference>
<keyword evidence="3 11" id="KW-0493">Microtubule</keyword>
<dbReference type="GO" id="GO:0007018">
    <property type="term" value="P:microtubule-based movement"/>
    <property type="evidence" value="ECO:0007669"/>
    <property type="project" value="InterPro"/>
</dbReference>
<feature type="domain" description="Kinesin motor" evidence="13">
    <location>
        <begin position="9"/>
        <end position="335"/>
    </location>
</feature>
<evidence type="ECO:0000256" key="2">
    <source>
        <dbReference type="ARBA" id="ARBA00022490"/>
    </source>
</evidence>
<evidence type="ECO:0000256" key="10">
    <source>
        <dbReference type="PROSITE-ProRule" id="PRU00283"/>
    </source>
</evidence>
<feature type="coiled-coil region" evidence="12">
    <location>
        <begin position="388"/>
        <end position="464"/>
    </location>
</feature>
<evidence type="ECO:0000313" key="14">
    <source>
        <dbReference type="EMBL" id="OMJ66985.1"/>
    </source>
</evidence>
<dbReference type="GO" id="GO:0005874">
    <property type="term" value="C:microtubule"/>
    <property type="evidence" value="ECO:0007669"/>
    <property type="project" value="UniProtKB-KW"/>
</dbReference>
<keyword evidence="6 12" id="KW-0175">Coiled coil</keyword>
<comment type="subcellular location">
    <subcellularLocation>
        <location evidence="1">Cytoplasm</location>
        <location evidence="1">Cytoskeleton</location>
    </subcellularLocation>
</comment>
<evidence type="ECO:0000259" key="13">
    <source>
        <dbReference type="PROSITE" id="PS50067"/>
    </source>
</evidence>
<evidence type="ECO:0000256" key="5">
    <source>
        <dbReference type="ARBA" id="ARBA00022840"/>
    </source>
</evidence>
<comment type="similarity">
    <text evidence="9">Belongs to the TRAFAC class myosin-kinesin ATPase superfamily. Kinesin family. KIN-5/BimC subfamily.</text>
</comment>
<evidence type="ECO:0000256" key="8">
    <source>
        <dbReference type="ARBA" id="ARBA00023212"/>
    </source>
</evidence>
<feature type="coiled-coil region" evidence="12">
    <location>
        <begin position="624"/>
        <end position="728"/>
    </location>
</feature>
<dbReference type="PRINTS" id="PR00380">
    <property type="entry name" value="KINESINHEAVY"/>
</dbReference>
<name>A0A1R2ARC4_9CILI</name>
<protein>
    <recommendedName>
        <fullName evidence="11">Kinesin-like protein</fullName>
    </recommendedName>
</protein>
<dbReference type="Pfam" id="PF00225">
    <property type="entry name" value="Kinesin"/>
    <property type="match status" value="1"/>
</dbReference>
<dbReference type="PANTHER" id="PTHR47968:SF75">
    <property type="entry name" value="CENTROMERE-ASSOCIATED PROTEIN E"/>
    <property type="match status" value="1"/>
</dbReference>
<feature type="binding site" evidence="10">
    <location>
        <begin position="93"/>
        <end position="100"/>
    </location>
    <ligand>
        <name>ATP</name>
        <dbReference type="ChEBI" id="CHEBI:30616"/>
    </ligand>
</feature>
<keyword evidence="8" id="KW-0206">Cytoskeleton</keyword>
<dbReference type="InterPro" id="IPR027417">
    <property type="entry name" value="P-loop_NTPase"/>
</dbReference>
<gene>
    <name evidence="14" type="ORF">SteCoe_35983</name>
</gene>
<comment type="caution">
    <text evidence="14">The sequence shown here is derived from an EMBL/GenBank/DDBJ whole genome shotgun (WGS) entry which is preliminary data.</text>
</comment>
<keyword evidence="4 10" id="KW-0547">Nucleotide-binding</keyword>
<evidence type="ECO:0000256" key="6">
    <source>
        <dbReference type="ARBA" id="ARBA00023054"/>
    </source>
</evidence>
<evidence type="ECO:0000313" key="15">
    <source>
        <dbReference type="Proteomes" id="UP000187209"/>
    </source>
</evidence>
<evidence type="ECO:0000256" key="11">
    <source>
        <dbReference type="RuleBase" id="RU000394"/>
    </source>
</evidence>
<dbReference type="Gene3D" id="3.40.850.10">
    <property type="entry name" value="Kinesin motor domain"/>
    <property type="match status" value="1"/>
</dbReference>
<dbReference type="AlphaFoldDB" id="A0A1R2ARC4"/>
<sequence length="776" mass="89494">MEDTSSSGNIQVVCRVRPLNEKEFQRCKDLCVRVHEDRQTISINSSECSESLTFTFDSIFAPETPQQNIYEIAARPIITAVLEGFNGTILAYGQTSSGKTFTMTGDDSGNSTNIGIIPRIVNDLFLAISNAEDSLEFVVKISYCEIYLEKIKDLIDPTRNNLKIQEDKARGVFINDLTEYSVSNHFEVYELMKIGKDNREVGQTLMNESSSRSHTIFIITITQNNRINYSAKSGKLYLVDLAGSEKVGKTGAAGKRLEEAKNINKSLTTLGLVITALTDSKSTHVPYRDSKLTRVLQDSLGGNAKTTLILTCSPSPWNEEETISTLRFGTRAKAITNKPKVNREYTINELKLMLYAAKEEILKRDKIIESLRGEVNKHSEEEHSLSVVSFSNNEIIECMKEIEKLKENLNIENGKSMRLQLEANEKSALLERERKEITRFNSIILCQNQKIKALEDTIKIYESKLLHTNFENTSLKSELQRLALKCEKTELFNEELCQKLEEKNEKINTMFYQLQEYVILEKHNSNVLYNLNRERIYKKKLEEEIDKNRQDFKEMLGKIITEEQALQKIREVIESEQRSKWVKVRENIFMEFNKYIEGVNDLKSEVECIKGSVLVFQKSFWDIQEAMRRKMAELVENNRQLKFQNEKLNREIVDFCMQNQQECDKRLQTIIENRKMELQIASYKEQMQTNKSKLETLTLQISNSEHHLNFLNMQIKEHTSQLPELTAKLFGNIRKTIKGGKNIISFTPSPNKELTRTNSDSAIIEHREEDSCLSKV</sequence>
<feature type="coiled-coil region" evidence="12">
    <location>
        <begin position="531"/>
        <end position="558"/>
    </location>
</feature>
<evidence type="ECO:0000256" key="4">
    <source>
        <dbReference type="ARBA" id="ARBA00022741"/>
    </source>
</evidence>
<dbReference type="GO" id="GO:0008017">
    <property type="term" value="F:microtubule binding"/>
    <property type="evidence" value="ECO:0007669"/>
    <property type="project" value="InterPro"/>
</dbReference>
<dbReference type="GO" id="GO:0005524">
    <property type="term" value="F:ATP binding"/>
    <property type="evidence" value="ECO:0007669"/>
    <property type="project" value="UniProtKB-UniRule"/>
</dbReference>
<evidence type="ECO:0000256" key="12">
    <source>
        <dbReference type="SAM" id="Coils"/>
    </source>
</evidence>
<evidence type="ECO:0000256" key="9">
    <source>
        <dbReference type="ARBA" id="ARBA00034704"/>
    </source>
</evidence>
<evidence type="ECO:0000256" key="7">
    <source>
        <dbReference type="ARBA" id="ARBA00023175"/>
    </source>
</evidence>
<dbReference type="InterPro" id="IPR019821">
    <property type="entry name" value="Kinesin_motor_CS"/>
</dbReference>
<dbReference type="PROSITE" id="PS50067">
    <property type="entry name" value="KINESIN_MOTOR_2"/>
    <property type="match status" value="1"/>
</dbReference>
<evidence type="ECO:0000256" key="1">
    <source>
        <dbReference type="ARBA" id="ARBA00004245"/>
    </source>
</evidence>
<dbReference type="OrthoDB" id="3176171at2759"/>